<gene>
    <name evidence="1" type="ORF">MDOR_01150</name>
</gene>
<dbReference type="Proteomes" id="UP000467201">
    <property type="component" value="Chromosome"/>
</dbReference>
<dbReference type="RefSeq" id="WP_163784002.1">
    <property type="nucleotide sequence ID" value="NZ_AP022605.1"/>
</dbReference>
<evidence type="ECO:0000313" key="1">
    <source>
        <dbReference type="EMBL" id="BBZ05946.1"/>
    </source>
</evidence>
<proteinExistence type="predicted"/>
<dbReference type="EMBL" id="AP022605">
    <property type="protein sequence ID" value="BBZ05946.1"/>
    <property type="molecule type" value="Genomic_DNA"/>
</dbReference>
<dbReference type="AlphaFoldDB" id="A0A7I7VKV6"/>
<evidence type="ECO:0000313" key="2">
    <source>
        <dbReference type="Proteomes" id="UP000467201"/>
    </source>
</evidence>
<reference evidence="1 2" key="1">
    <citation type="journal article" date="2019" name="Emerg. Microbes Infect.">
        <title>Comprehensive subspecies identification of 175 nontuberculous mycobacteria species based on 7547 genomic profiles.</title>
        <authorList>
            <person name="Matsumoto Y."/>
            <person name="Kinjo T."/>
            <person name="Motooka D."/>
            <person name="Nabeya D."/>
            <person name="Jung N."/>
            <person name="Uechi K."/>
            <person name="Horii T."/>
            <person name="Iida T."/>
            <person name="Fujita J."/>
            <person name="Nakamura S."/>
        </authorList>
    </citation>
    <scope>NUCLEOTIDE SEQUENCE [LARGE SCALE GENOMIC DNA]</scope>
    <source>
        <strain evidence="1 2">JCM 12405</strain>
    </source>
</reference>
<accession>A0A7I7VKV6</accession>
<sequence>MSHRLLRWVLQSLQPNVELLCVAALATVATTVESHTFDGIPHDGLVEAIAELLERD</sequence>
<protein>
    <submittedName>
        <fullName evidence="1">Uncharacterized protein</fullName>
    </submittedName>
</protein>
<organism evidence="1 2">
    <name type="scientific">Mycolicibacterium doricum</name>
    <dbReference type="NCBI Taxonomy" id="126673"/>
    <lineage>
        <taxon>Bacteria</taxon>
        <taxon>Bacillati</taxon>
        <taxon>Actinomycetota</taxon>
        <taxon>Actinomycetes</taxon>
        <taxon>Mycobacteriales</taxon>
        <taxon>Mycobacteriaceae</taxon>
        <taxon>Mycolicibacterium</taxon>
    </lineage>
</organism>
<dbReference type="KEGG" id="mdr:MDOR_01150"/>
<name>A0A7I7VKV6_9MYCO</name>